<evidence type="ECO:0000313" key="4">
    <source>
        <dbReference type="Proteomes" id="UP000664466"/>
    </source>
</evidence>
<reference evidence="2 4" key="1">
    <citation type="submission" date="2021-03" db="EMBL/GenBank/DDBJ databases">
        <title>Draft genome and methylome analysis of Thiotrix fructosivoruns ATCC 49748.</title>
        <authorList>
            <person name="Fomenkov A."/>
            <person name="Grabovich M.Y."/>
            <person name="Roberts R.J."/>
        </authorList>
    </citation>
    <scope>NUCLEOTIDE SEQUENCE [LARGE SCALE GENOMIC DNA]</scope>
    <source>
        <strain evidence="2 4">ATCC 49748</strain>
        <plasmid evidence="2">pTfr446</plasmid>
    </source>
</reference>
<evidence type="ECO:0008006" key="5">
    <source>
        <dbReference type="Google" id="ProtNLM"/>
    </source>
</evidence>
<dbReference type="Proteomes" id="UP000664466">
    <property type="component" value="Unassembled WGS sequence"/>
</dbReference>
<dbReference type="EMBL" id="JAFMPM010000005">
    <property type="protein sequence ID" value="MBO0611715.1"/>
    <property type="molecule type" value="Genomic_DNA"/>
</dbReference>
<evidence type="ECO:0000256" key="1">
    <source>
        <dbReference type="SAM" id="Coils"/>
    </source>
</evidence>
<reference evidence="3" key="2">
    <citation type="submission" date="2021-04" db="EMBL/GenBank/DDBJ databases">
        <title>Complete Genome and methylome analysis of Thiothrix fructosivorans ATCC 49748.</title>
        <authorList>
            <person name="Fomenkov A."/>
            <person name="Sun L."/>
            <person name="Vincze T."/>
            <person name="Grabovich M.Y."/>
            <person name="Roberts R.J."/>
        </authorList>
    </citation>
    <scope>NUCLEOTIDE SEQUENCE</scope>
    <source>
        <strain evidence="3">ATCC 49748</strain>
    </source>
</reference>
<gene>
    <name evidence="3" type="ORF">J1836_019005</name>
    <name evidence="2" type="ORF">J1836_02060</name>
</gene>
<keyword evidence="1" id="KW-0175">Coiled coil</keyword>
<protein>
    <recommendedName>
        <fullName evidence="5">Portal protein</fullName>
    </recommendedName>
</protein>
<sequence>MPKTMKTDAQIKAIIDRELEHAIGVDGSELTTNRAEAMKYYLCEPRGDELKGRSQVISADVADVIEWLKPQVIQTFLTSDKIVRFDPVGEEDVAQAEQESDYCNHAVMKDNDSFVVFTSLISDCLLQKNGYVKVYWQDAKPEREEYEGLTTDDLVKLLDDPAVEITELTERLDVNLGITVADVVVMREAVPGKVQIDPVPPEELRIARGHKSVSLADCRFVAHVRDVPASDLIAQGYDKAIVDGLPTTEVVATTEQNSREPLDPWLDSADMGDASMRLIRVHECYILMDCDGDGIAELRQIIYAGDAILSNDAVDSIPFAAATAIFQPHVHNGLSFFDRIRQIQDEKTALKRQLLDNLYLLNNQRTYVNTAAGVNLRDLMTNRPGGIVRGQTTYGEAMSPIPTSALPPQSFQMLSYLDQEREERSGVGPGTASQMMNVANDTAHAMERVMSAKELLVGMVIRTIAETGVKEMILLVRELLMKHQDKQKVVKLRGKWVPVNPSDWKTRINTTVKVGLGAGDRMRKQVSIQQVMALQEKLLAGGKANILVDDKTLYKTIEDFARYSDVSADKYFLNPESPQVVAYQQKLAEQPPQPDPQMEAIKAQRQIEQMRTQLQMQKNAADNQLKQAELKLRAQELQLKLREQAIDDRQISSREAIEIAKMEVDALTKGFVIDLGQPGMGSELNNNMQEFYQ</sequence>
<dbReference type="RefSeq" id="WP_207249607.1">
    <property type="nucleotide sequence ID" value="NZ_JAFMPM010000005.1"/>
</dbReference>
<evidence type="ECO:0000313" key="2">
    <source>
        <dbReference type="EMBL" id="MBO0611715.1"/>
    </source>
</evidence>
<dbReference type="AlphaFoldDB" id="A0A8B0SI80"/>
<dbReference type="EMBL" id="CP072748">
    <property type="protein sequence ID" value="QTX10625.1"/>
    <property type="molecule type" value="Genomic_DNA"/>
</dbReference>
<dbReference type="InterPro" id="IPR056909">
    <property type="entry name" value="SU10_portal"/>
</dbReference>
<keyword evidence="4" id="KW-1185">Reference proteome</keyword>
<proteinExistence type="predicted"/>
<evidence type="ECO:0000313" key="3">
    <source>
        <dbReference type="EMBL" id="QTX10625.1"/>
    </source>
</evidence>
<name>A0A8B0SI80_9GAMM</name>
<feature type="coiled-coil region" evidence="1">
    <location>
        <begin position="600"/>
        <end position="647"/>
    </location>
</feature>
<accession>A0A8B0SI80</accession>
<keyword evidence="2" id="KW-0614">Plasmid</keyword>
<organism evidence="3">
    <name type="scientific">Thiothrix fructosivorans</name>
    <dbReference type="NCBI Taxonomy" id="111770"/>
    <lineage>
        <taxon>Bacteria</taxon>
        <taxon>Pseudomonadati</taxon>
        <taxon>Pseudomonadota</taxon>
        <taxon>Gammaproteobacteria</taxon>
        <taxon>Thiotrichales</taxon>
        <taxon>Thiotrichaceae</taxon>
        <taxon>Thiothrix</taxon>
    </lineage>
</organism>
<dbReference type="Pfam" id="PF23899">
    <property type="entry name" value="SU10_portal"/>
    <property type="match status" value="1"/>
</dbReference>
<geneLocation type="plasmid" evidence="2">
    <name>pTfr446</name>
</geneLocation>